<dbReference type="InterPro" id="IPR045087">
    <property type="entry name" value="Cu-oxidase_fam"/>
</dbReference>
<dbReference type="PANTHER" id="PTHR48267">
    <property type="entry name" value="CUPREDOXIN SUPERFAMILY PROTEIN"/>
    <property type="match status" value="1"/>
</dbReference>
<comment type="caution">
    <text evidence="12">The sequence shown here is derived from an EMBL/GenBank/DDBJ whole genome shotgun (WGS) entry which is preliminary data.</text>
</comment>
<evidence type="ECO:0000259" key="10">
    <source>
        <dbReference type="Pfam" id="PF07731"/>
    </source>
</evidence>
<comment type="subunit">
    <text evidence="2">Monomer.</text>
</comment>
<dbReference type="Pfam" id="PF07732">
    <property type="entry name" value="Cu-oxidase_3"/>
    <property type="match status" value="1"/>
</dbReference>
<proteinExistence type="inferred from homology"/>
<keyword evidence="13" id="KW-1185">Reference proteome</keyword>
<sequence length="526" mass="58930">MSSRKLSAISRRRFIGLAGGVGAAVAFGATGCGQLPEAAGKTLTSGLRLPEPFKVPLHIPRVLDPVSTGPDGDRYEVVETSREVEIIPGTRTTVWGYEGTFPGPTLHTRSGRGAVVRVANDLTVPTSTHLHGGLTPPDSDGYPTDVVVPSGYEPHNHSGHEEMAPPETWTYHDRAKDYKYPLRQPAATLWYHDHRMDFSAPQVYRGLAGFLLVHDDEEDSLPLPKDERDIPLMICDRAFEESGEFRYPALDPTLQRVPGVERAYMQGVQGDVTLVNGKPWPSLEVSATKYRFRILNASNARRYRLALNPGPRDGASFIQVGSDVGLLGRPINHETLTVTPAERFDVVVDFAKYPVGTRITLVNELESGAMHNVMQFHVVRQERDESRVPDKLANFTKLAEADAENTRRFDFRNYLESGGHKWTINGRTFTTTYVEAKPRLGSVERWRFTSDFHHPVHLHLAHFQVVSRNGRQPGPMDAGWKDTVDVRPFETVDVLARFDGFRGRYMMHCHNLEHEDMAMMANFDVV</sequence>
<dbReference type="InterPro" id="IPR002355">
    <property type="entry name" value="Cu_oxidase_Cu_BS"/>
</dbReference>
<dbReference type="PANTHER" id="PTHR48267:SF1">
    <property type="entry name" value="BILIRUBIN OXIDASE"/>
    <property type="match status" value="1"/>
</dbReference>
<accession>A0A4R2R228</accession>
<dbReference type="Proteomes" id="UP000294911">
    <property type="component" value="Unassembled WGS sequence"/>
</dbReference>
<keyword evidence="12" id="KW-0167">Capsid protein</keyword>
<reference evidence="12 13" key="1">
    <citation type="submission" date="2019-03" db="EMBL/GenBank/DDBJ databases">
        <title>Genomic Encyclopedia of Type Strains, Phase IV (KMG-IV): sequencing the most valuable type-strain genomes for metagenomic binning, comparative biology and taxonomic classification.</title>
        <authorList>
            <person name="Goeker M."/>
        </authorList>
    </citation>
    <scope>NUCLEOTIDE SEQUENCE [LARGE SCALE GENOMIC DNA]</scope>
    <source>
        <strain evidence="12 13">DSM 45765</strain>
    </source>
</reference>
<keyword evidence="3" id="KW-0479">Metal-binding</keyword>
<comment type="catalytic activity">
    <reaction evidence="9">
        <text>4 Cu(+) + O2 + 4 H(+) = 4 Cu(2+) + 2 H2O</text>
        <dbReference type="Rhea" id="RHEA:30083"/>
        <dbReference type="ChEBI" id="CHEBI:15377"/>
        <dbReference type="ChEBI" id="CHEBI:15378"/>
        <dbReference type="ChEBI" id="CHEBI:15379"/>
        <dbReference type="ChEBI" id="CHEBI:29036"/>
        <dbReference type="ChEBI" id="CHEBI:49552"/>
        <dbReference type="EC" id="1.16.3.4"/>
    </reaction>
    <physiologicalReaction direction="left-to-right" evidence="9">
        <dbReference type="Rhea" id="RHEA:30084"/>
    </physiologicalReaction>
</comment>
<evidence type="ECO:0000313" key="13">
    <source>
        <dbReference type="Proteomes" id="UP000294911"/>
    </source>
</evidence>
<protein>
    <recommendedName>
        <fullName evidence="6">Multicopper oxidase CueO</fullName>
        <ecNumber evidence="5">1.16.3.4</ecNumber>
    </recommendedName>
    <alternativeName>
        <fullName evidence="7">Copper efflux oxidase</fullName>
    </alternativeName>
    <alternativeName>
        <fullName evidence="8">Cuprous oxidase</fullName>
    </alternativeName>
</protein>
<comment type="similarity">
    <text evidence="1">Belongs to the multicopper oxidase family.</text>
</comment>
<evidence type="ECO:0000256" key="2">
    <source>
        <dbReference type="ARBA" id="ARBA00011245"/>
    </source>
</evidence>
<gene>
    <name evidence="12" type="ORF">EV191_101726</name>
</gene>
<keyword evidence="12" id="KW-0946">Virion</keyword>
<evidence type="ECO:0000256" key="4">
    <source>
        <dbReference type="ARBA" id="ARBA00023002"/>
    </source>
</evidence>
<evidence type="ECO:0000256" key="7">
    <source>
        <dbReference type="ARBA" id="ARBA00042896"/>
    </source>
</evidence>
<dbReference type="InterPro" id="IPR006311">
    <property type="entry name" value="TAT_signal"/>
</dbReference>
<evidence type="ECO:0000256" key="5">
    <source>
        <dbReference type="ARBA" id="ARBA00038978"/>
    </source>
</evidence>
<dbReference type="InterPro" id="IPR011706">
    <property type="entry name" value="Cu-oxidase_C"/>
</dbReference>
<name>A0A4R2R228_9PSEU</name>
<dbReference type="GO" id="GO:0005507">
    <property type="term" value="F:copper ion binding"/>
    <property type="evidence" value="ECO:0007669"/>
    <property type="project" value="InterPro"/>
</dbReference>
<evidence type="ECO:0000259" key="11">
    <source>
        <dbReference type="Pfam" id="PF07732"/>
    </source>
</evidence>
<feature type="domain" description="Plastocyanin-like" evidence="10">
    <location>
        <begin position="417"/>
        <end position="525"/>
    </location>
</feature>
<dbReference type="AlphaFoldDB" id="A0A4R2R228"/>
<feature type="domain" description="Plastocyanin-like" evidence="11">
    <location>
        <begin position="83"/>
        <end position="217"/>
    </location>
</feature>
<dbReference type="EC" id="1.16.3.4" evidence="5"/>
<dbReference type="Pfam" id="PF07731">
    <property type="entry name" value="Cu-oxidase_2"/>
    <property type="match status" value="1"/>
</dbReference>
<dbReference type="PROSITE" id="PS51257">
    <property type="entry name" value="PROKAR_LIPOPROTEIN"/>
    <property type="match status" value="1"/>
</dbReference>
<evidence type="ECO:0000256" key="8">
    <source>
        <dbReference type="ARBA" id="ARBA00043090"/>
    </source>
</evidence>
<dbReference type="PROSITE" id="PS51318">
    <property type="entry name" value="TAT"/>
    <property type="match status" value="1"/>
</dbReference>
<dbReference type="InterPro" id="IPR008972">
    <property type="entry name" value="Cupredoxin"/>
</dbReference>
<evidence type="ECO:0000256" key="9">
    <source>
        <dbReference type="ARBA" id="ARBA00048092"/>
    </source>
</evidence>
<dbReference type="Gene3D" id="2.60.40.420">
    <property type="entry name" value="Cupredoxins - blue copper proteins"/>
    <property type="match status" value="3"/>
</dbReference>
<keyword evidence="4" id="KW-0560">Oxidoreductase</keyword>
<dbReference type="PROSITE" id="PS00080">
    <property type="entry name" value="MULTICOPPER_OXIDASE2"/>
    <property type="match status" value="1"/>
</dbReference>
<dbReference type="GO" id="GO:0016491">
    <property type="term" value="F:oxidoreductase activity"/>
    <property type="evidence" value="ECO:0007669"/>
    <property type="project" value="UniProtKB-KW"/>
</dbReference>
<dbReference type="SUPFAM" id="SSF49503">
    <property type="entry name" value="Cupredoxins"/>
    <property type="match status" value="3"/>
</dbReference>
<dbReference type="EMBL" id="SLXQ01000001">
    <property type="protein sequence ID" value="TCP56780.1"/>
    <property type="molecule type" value="Genomic_DNA"/>
</dbReference>
<evidence type="ECO:0000256" key="3">
    <source>
        <dbReference type="ARBA" id="ARBA00022723"/>
    </source>
</evidence>
<dbReference type="InterPro" id="IPR011707">
    <property type="entry name" value="Cu-oxidase-like_N"/>
</dbReference>
<organism evidence="12 13">
    <name type="scientific">Tamaricihabitans halophyticus</name>
    <dbReference type="NCBI Taxonomy" id="1262583"/>
    <lineage>
        <taxon>Bacteria</taxon>
        <taxon>Bacillati</taxon>
        <taxon>Actinomycetota</taxon>
        <taxon>Actinomycetes</taxon>
        <taxon>Pseudonocardiales</taxon>
        <taxon>Pseudonocardiaceae</taxon>
        <taxon>Tamaricihabitans</taxon>
    </lineage>
</organism>
<evidence type="ECO:0000256" key="6">
    <source>
        <dbReference type="ARBA" id="ARBA00041027"/>
    </source>
</evidence>
<dbReference type="OrthoDB" id="345021at2"/>
<evidence type="ECO:0000313" key="12">
    <source>
        <dbReference type="EMBL" id="TCP56780.1"/>
    </source>
</evidence>
<evidence type="ECO:0000256" key="1">
    <source>
        <dbReference type="ARBA" id="ARBA00010609"/>
    </source>
</evidence>
<dbReference type="RefSeq" id="WP_132875339.1">
    <property type="nucleotide sequence ID" value="NZ_SLXQ01000001.1"/>
</dbReference>